<organism evidence="2">
    <name type="scientific">Mantoniella antarctica</name>
    <dbReference type="NCBI Taxonomy" id="81844"/>
    <lineage>
        <taxon>Eukaryota</taxon>
        <taxon>Viridiplantae</taxon>
        <taxon>Chlorophyta</taxon>
        <taxon>Mamiellophyceae</taxon>
        <taxon>Mamiellales</taxon>
        <taxon>Mamiellaceae</taxon>
        <taxon>Mantoniella</taxon>
    </lineage>
</organism>
<evidence type="ECO:0000313" key="2">
    <source>
        <dbReference type="EMBL" id="CAD8709009.1"/>
    </source>
</evidence>
<feature type="chain" id="PRO_5031229245" evidence="1">
    <location>
        <begin position="25"/>
        <end position="293"/>
    </location>
</feature>
<dbReference type="AlphaFoldDB" id="A0A7S0SLB7"/>
<dbReference type="EMBL" id="HBFC01019569">
    <property type="protein sequence ID" value="CAD8709009.1"/>
    <property type="molecule type" value="Transcribed_RNA"/>
</dbReference>
<proteinExistence type="predicted"/>
<dbReference type="PROSITE" id="PS51257">
    <property type="entry name" value="PROKAR_LIPOPROTEIN"/>
    <property type="match status" value="1"/>
</dbReference>
<protein>
    <submittedName>
        <fullName evidence="2">Uncharacterized protein</fullName>
    </submittedName>
</protein>
<name>A0A7S0SLB7_9CHLO</name>
<feature type="signal peptide" evidence="1">
    <location>
        <begin position="1"/>
        <end position="24"/>
    </location>
</feature>
<evidence type="ECO:0000256" key="1">
    <source>
        <dbReference type="SAM" id="SignalP"/>
    </source>
</evidence>
<sequence length="293" mass="30639">MPSRGAPALLAAVLACATLHSASAGRIGAAVAATPHKVARYWPWQTKVPEQLSGLDEPKVVAAAADVGYSGKYGLKTDATGTVMPAAVEPALVGGSQAATDFVNARNAQLGIAAGQGVQYATVSSQHIEDANVVTEFVAEFEQKAMQAMLGPPTAAIGSPGCNLGVEATKVGALTKRVAQLYKSMQTNDADRRGSFTNKYNAAVFQEKSRAECSKVILVRGMCSREAAIGFVEEHQKTHAHMKANFDKTPDRDRDRKGALGIKLSKQKAALDGAVACVKDVMGFDPLLVAVAS</sequence>
<reference evidence="2" key="1">
    <citation type="submission" date="2021-01" db="EMBL/GenBank/DDBJ databases">
        <authorList>
            <person name="Corre E."/>
            <person name="Pelletier E."/>
            <person name="Niang G."/>
            <person name="Scheremetjew M."/>
            <person name="Finn R."/>
            <person name="Kale V."/>
            <person name="Holt S."/>
            <person name="Cochrane G."/>
            <person name="Meng A."/>
            <person name="Brown T."/>
            <person name="Cohen L."/>
        </authorList>
    </citation>
    <scope>NUCLEOTIDE SEQUENCE</scope>
    <source>
        <strain evidence="2">SL-175</strain>
    </source>
</reference>
<accession>A0A7S0SLB7</accession>
<gene>
    <name evidence="2" type="ORF">MANT1106_LOCUS11692</name>
</gene>
<keyword evidence="1" id="KW-0732">Signal</keyword>